<evidence type="ECO:0000256" key="1">
    <source>
        <dbReference type="SAM" id="MobiDB-lite"/>
    </source>
</evidence>
<organism evidence="2">
    <name type="scientific">uncultured Solirubrobacteraceae bacterium</name>
    <dbReference type="NCBI Taxonomy" id="1162706"/>
    <lineage>
        <taxon>Bacteria</taxon>
        <taxon>Bacillati</taxon>
        <taxon>Actinomycetota</taxon>
        <taxon>Thermoleophilia</taxon>
        <taxon>Solirubrobacterales</taxon>
        <taxon>Solirubrobacteraceae</taxon>
        <taxon>environmental samples</taxon>
    </lineage>
</organism>
<feature type="compositionally biased region" description="Low complexity" evidence="1">
    <location>
        <begin position="94"/>
        <end position="106"/>
    </location>
</feature>
<feature type="non-terminal residue" evidence="2">
    <location>
        <position position="1"/>
    </location>
</feature>
<feature type="non-terminal residue" evidence="2">
    <location>
        <position position="319"/>
    </location>
</feature>
<protein>
    <submittedName>
        <fullName evidence="2">Acyl-CoA dehydrogenase, short-chain specific</fullName>
        <ecNumber evidence="2">1.3.8.1</ecNumber>
    </submittedName>
</protein>
<reference evidence="2" key="1">
    <citation type="submission" date="2020-02" db="EMBL/GenBank/DDBJ databases">
        <authorList>
            <person name="Meier V. D."/>
        </authorList>
    </citation>
    <scope>NUCLEOTIDE SEQUENCE</scope>
    <source>
        <strain evidence="2">AVDCRST_MAG65</strain>
    </source>
</reference>
<feature type="compositionally biased region" description="Basic residues" evidence="1">
    <location>
        <begin position="26"/>
        <end position="37"/>
    </location>
</feature>
<feature type="region of interest" description="Disordered" evidence="1">
    <location>
        <begin position="1"/>
        <end position="319"/>
    </location>
</feature>
<keyword evidence="2" id="KW-0560">Oxidoreductase</keyword>
<dbReference type="AlphaFoldDB" id="A0A6J4S768"/>
<dbReference type="EC" id="1.3.8.1" evidence="2"/>
<feature type="compositionally biased region" description="Basic and acidic residues" evidence="1">
    <location>
        <begin position="1"/>
        <end position="10"/>
    </location>
</feature>
<feature type="compositionally biased region" description="Basic residues" evidence="1">
    <location>
        <begin position="64"/>
        <end position="77"/>
    </location>
</feature>
<feature type="compositionally biased region" description="Basic and acidic residues" evidence="1">
    <location>
        <begin position="198"/>
        <end position="231"/>
    </location>
</feature>
<dbReference type="EMBL" id="CADCVL010000318">
    <property type="protein sequence ID" value="CAA9486450.1"/>
    <property type="molecule type" value="Genomic_DNA"/>
</dbReference>
<name>A0A6J4S768_9ACTN</name>
<feature type="compositionally biased region" description="Basic and acidic residues" evidence="1">
    <location>
        <begin position="154"/>
        <end position="173"/>
    </location>
</feature>
<dbReference type="GO" id="GO:0016937">
    <property type="term" value="F:short-chain fatty acyl-CoA dehydrogenase activity"/>
    <property type="evidence" value="ECO:0007669"/>
    <property type="project" value="UniProtKB-EC"/>
</dbReference>
<sequence length="319" mass="35712">QRHDGADRRVGPAVLRQRGRREARGARRLRAQRRLRRVEHEDDGGVRRGAGHLDAQRRQDLDHQRRHRRRARRRRGGRPGAQGPRPGVLRHRPGVQGQGPVAGPEVQEARHPRQPHLRGHPRRPGAAGQRAAGGEGQARRAAGPGARARRGAGARREAAERPAEGRPGRHGDVRGVAPGRRRAGGRHRAGGLRVRPGLRQDARAVRPAHRGEPGHRLHAGRHEDQARREPAARLARGVDGQEQHPVHRRRGLHEQAVRGRDRRRGDREGHPDPGRQRLHARVPRRALAPRRQDLHDLRGHQRDPAADHQPGDLRPPDPV</sequence>
<feature type="compositionally biased region" description="Basic and acidic residues" evidence="1">
    <location>
        <begin position="54"/>
        <end position="63"/>
    </location>
</feature>
<gene>
    <name evidence="2" type="ORF">AVDCRST_MAG65-1760</name>
</gene>
<proteinExistence type="predicted"/>
<accession>A0A6J4S768</accession>
<feature type="compositionally biased region" description="Basic and acidic residues" evidence="1">
    <location>
        <begin position="252"/>
        <end position="275"/>
    </location>
</feature>
<feature type="compositionally biased region" description="Basic residues" evidence="1">
    <location>
        <begin position="112"/>
        <end position="123"/>
    </location>
</feature>
<feature type="compositionally biased region" description="Basic residues" evidence="1">
    <location>
        <begin position="276"/>
        <end position="288"/>
    </location>
</feature>
<feature type="compositionally biased region" description="Basic residues" evidence="1">
    <location>
        <begin position="179"/>
        <end position="190"/>
    </location>
</feature>
<feature type="compositionally biased region" description="Basic and acidic residues" evidence="1">
    <location>
        <begin position="290"/>
        <end position="319"/>
    </location>
</feature>
<evidence type="ECO:0000313" key="2">
    <source>
        <dbReference type="EMBL" id="CAA9486450.1"/>
    </source>
</evidence>